<keyword evidence="2" id="KW-1185">Reference proteome</keyword>
<dbReference type="EMBL" id="KZ825363">
    <property type="protein sequence ID" value="RAH43417.1"/>
    <property type="molecule type" value="Genomic_DNA"/>
</dbReference>
<evidence type="ECO:0000313" key="1">
    <source>
        <dbReference type="EMBL" id="RAH43417.1"/>
    </source>
</evidence>
<protein>
    <submittedName>
        <fullName evidence="1">Uncharacterized protein</fullName>
    </submittedName>
</protein>
<dbReference type="Proteomes" id="UP000249057">
    <property type="component" value="Unassembled WGS sequence"/>
</dbReference>
<gene>
    <name evidence="1" type="ORF">BO95DRAFT_445221</name>
</gene>
<evidence type="ECO:0000313" key="2">
    <source>
        <dbReference type="Proteomes" id="UP000249057"/>
    </source>
</evidence>
<reference evidence="1" key="1">
    <citation type="submission" date="2018-02" db="EMBL/GenBank/DDBJ databases">
        <title>The genomes of Aspergillus section Nigri reveals drivers in fungal speciation.</title>
        <authorList>
            <consortium name="DOE Joint Genome Institute"/>
            <person name="Vesth T.C."/>
            <person name="Nybo J."/>
            <person name="Theobald S."/>
            <person name="Brandl J."/>
            <person name="Frisvad J.C."/>
            <person name="Nielsen K.F."/>
            <person name="Lyhne E.K."/>
            <person name="Kogle M.E."/>
            <person name="Kuo A."/>
            <person name="Riley R."/>
            <person name="Clum A."/>
            <person name="Nolan M."/>
            <person name="Lipzen A."/>
            <person name="Salamov A."/>
            <person name="Henrissat B."/>
            <person name="Wiebenga A."/>
            <person name="De vries R.P."/>
            <person name="Grigoriev I.V."/>
            <person name="Mortensen U.H."/>
            <person name="Andersen M.R."/>
            <person name="Baker S.E."/>
        </authorList>
    </citation>
    <scope>NUCLEOTIDE SEQUENCE</scope>
    <source>
        <strain evidence="1">CBS 621.78</strain>
    </source>
</reference>
<proteinExistence type="predicted"/>
<sequence length="78" mass="8685">MLQLGAACSLQNACLPPSPLPTWPRSSYRPALSLSLSLSLFLRPRRAMDRFEELSVNGITIRGRTDIRSRSLSSQLVQ</sequence>
<accession>A0ACD1G2K0</accession>
<organism evidence="1 2">
    <name type="scientific">Aspergillus brunneoviolaceus CBS 621.78</name>
    <dbReference type="NCBI Taxonomy" id="1450534"/>
    <lineage>
        <taxon>Eukaryota</taxon>
        <taxon>Fungi</taxon>
        <taxon>Dikarya</taxon>
        <taxon>Ascomycota</taxon>
        <taxon>Pezizomycotina</taxon>
        <taxon>Eurotiomycetes</taxon>
        <taxon>Eurotiomycetidae</taxon>
        <taxon>Eurotiales</taxon>
        <taxon>Aspergillaceae</taxon>
        <taxon>Aspergillus</taxon>
        <taxon>Aspergillus subgen. Circumdati</taxon>
    </lineage>
</organism>
<name>A0ACD1G2K0_9EURO</name>